<organism evidence="2">
    <name type="scientific">hydrothermal vent metagenome</name>
    <dbReference type="NCBI Taxonomy" id="652676"/>
    <lineage>
        <taxon>unclassified sequences</taxon>
        <taxon>metagenomes</taxon>
        <taxon>ecological metagenomes</taxon>
    </lineage>
</organism>
<accession>A0A1W1DIH0</accession>
<protein>
    <submittedName>
        <fullName evidence="2">Uncharacterized protein</fullName>
    </submittedName>
</protein>
<reference evidence="2" key="1">
    <citation type="submission" date="2016-10" db="EMBL/GenBank/DDBJ databases">
        <authorList>
            <person name="de Groot N.N."/>
        </authorList>
    </citation>
    <scope>NUCLEOTIDE SEQUENCE</scope>
</reference>
<evidence type="ECO:0000256" key="1">
    <source>
        <dbReference type="SAM" id="MobiDB-lite"/>
    </source>
</evidence>
<gene>
    <name evidence="2" type="ORF">MNB_SUP05-13-291</name>
</gene>
<sequence>MELYSVHASEQLSCCSVDAKSTTKGEVGKQSSPSSAIDK</sequence>
<proteinExistence type="predicted"/>
<dbReference type="AlphaFoldDB" id="A0A1W1DIH0"/>
<name>A0A1W1DIH0_9ZZZZ</name>
<feature type="region of interest" description="Disordered" evidence="1">
    <location>
        <begin position="20"/>
        <end position="39"/>
    </location>
</feature>
<evidence type="ECO:0000313" key="2">
    <source>
        <dbReference type="EMBL" id="SFV81127.1"/>
    </source>
</evidence>
<dbReference type="EMBL" id="FPHU01000132">
    <property type="protein sequence ID" value="SFV81127.1"/>
    <property type="molecule type" value="Genomic_DNA"/>
</dbReference>
<feature type="compositionally biased region" description="Polar residues" evidence="1">
    <location>
        <begin position="28"/>
        <end position="39"/>
    </location>
</feature>